<evidence type="ECO:0000256" key="7">
    <source>
        <dbReference type="ARBA" id="ARBA00023136"/>
    </source>
</evidence>
<dbReference type="OrthoDB" id="57323at2"/>
<feature type="transmembrane region" description="Helical" evidence="8">
    <location>
        <begin position="81"/>
        <end position="104"/>
    </location>
</feature>
<feature type="domain" description="ABC transmembrane type-1" evidence="9">
    <location>
        <begin position="79"/>
        <end position="286"/>
    </location>
</feature>
<reference evidence="10 11" key="1">
    <citation type="submission" date="2019-07" db="EMBL/GenBank/DDBJ databases">
        <title>Whole genome shotgun sequence of Aneurinibacillus danicus NBRC 102444.</title>
        <authorList>
            <person name="Hosoyama A."/>
            <person name="Uohara A."/>
            <person name="Ohji S."/>
            <person name="Ichikawa N."/>
        </authorList>
    </citation>
    <scope>NUCLEOTIDE SEQUENCE [LARGE SCALE GENOMIC DNA]</scope>
    <source>
        <strain evidence="10 11">NBRC 102444</strain>
    </source>
</reference>
<evidence type="ECO:0000256" key="1">
    <source>
        <dbReference type="ARBA" id="ARBA00004651"/>
    </source>
</evidence>
<comment type="subcellular location">
    <subcellularLocation>
        <location evidence="1 8">Cell membrane</location>
        <topology evidence="1 8">Multi-pass membrane protein</topology>
    </subcellularLocation>
</comment>
<feature type="transmembrane region" description="Helical" evidence="8">
    <location>
        <begin position="209"/>
        <end position="238"/>
    </location>
</feature>
<evidence type="ECO:0000256" key="3">
    <source>
        <dbReference type="ARBA" id="ARBA00022448"/>
    </source>
</evidence>
<gene>
    <name evidence="10" type="ORF">ADA01nite_09440</name>
</gene>
<sequence>MTTKLKTEVPVPSLAPPLHRLVGIPGLKWLLLLIPLAYTVLFLYYSMISVLKLSVYDENGFTLEYIRQVFTEPLYLKVLGVTLKTACIVTVATLLISYPIAYLLVVMESQRWKKVVMSLVMITLWISLLVRTFTWTVILQDQGVINKMLISLGLISEPIKLLYNTTGVVVGMTHILIPYMVLSLYAVMEGIDRRLVQAAQGMGARPWQAFIQVFFPLSLPGVLSGSLIVFVLGLGYFITPALLGGQGNMMISKLIQENIQTTLNWSMASAISLVLLLATFLLLGLAAWVSRMSPLLKGEK</sequence>
<dbReference type="SUPFAM" id="SSF161098">
    <property type="entry name" value="MetI-like"/>
    <property type="match status" value="1"/>
</dbReference>
<dbReference type="InterPro" id="IPR000515">
    <property type="entry name" value="MetI-like"/>
</dbReference>
<dbReference type="PROSITE" id="PS50928">
    <property type="entry name" value="ABC_TM1"/>
    <property type="match status" value="1"/>
</dbReference>
<dbReference type="EMBL" id="BJXX01000046">
    <property type="protein sequence ID" value="GEN33484.1"/>
    <property type="molecule type" value="Genomic_DNA"/>
</dbReference>
<evidence type="ECO:0000256" key="6">
    <source>
        <dbReference type="ARBA" id="ARBA00022989"/>
    </source>
</evidence>
<proteinExistence type="inferred from homology"/>
<dbReference type="Pfam" id="PF00528">
    <property type="entry name" value="BPD_transp_1"/>
    <property type="match status" value="1"/>
</dbReference>
<evidence type="ECO:0000256" key="4">
    <source>
        <dbReference type="ARBA" id="ARBA00022475"/>
    </source>
</evidence>
<evidence type="ECO:0000313" key="10">
    <source>
        <dbReference type="EMBL" id="GEN33484.1"/>
    </source>
</evidence>
<keyword evidence="11" id="KW-1185">Reference proteome</keyword>
<organism evidence="10 11">
    <name type="scientific">Aneurinibacillus danicus</name>
    <dbReference type="NCBI Taxonomy" id="267746"/>
    <lineage>
        <taxon>Bacteria</taxon>
        <taxon>Bacillati</taxon>
        <taxon>Bacillota</taxon>
        <taxon>Bacilli</taxon>
        <taxon>Bacillales</taxon>
        <taxon>Paenibacillaceae</taxon>
        <taxon>Aneurinibacillus group</taxon>
        <taxon>Aneurinibacillus</taxon>
    </lineage>
</organism>
<keyword evidence="7 8" id="KW-0472">Membrane</keyword>
<keyword evidence="4" id="KW-1003">Cell membrane</keyword>
<dbReference type="Gene3D" id="1.10.3720.10">
    <property type="entry name" value="MetI-like"/>
    <property type="match status" value="1"/>
</dbReference>
<dbReference type="CDD" id="cd06261">
    <property type="entry name" value="TM_PBP2"/>
    <property type="match status" value="1"/>
</dbReference>
<keyword evidence="6 8" id="KW-1133">Transmembrane helix</keyword>
<dbReference type="AlphaFoldDB" id="A0A511V3K5"/>
<dbReference type="Proteomes" id="UP000321157">
    <property type="component" value="Unassembled WGS sequence"/>
</dbReference>
<name>A0A511V3K5_9BACL</name>
<keyword evidence="5 8" id="KW-0812">Transmembrane</keyword>
<evidence type="ECO:0000256" key="2">
    <source>
        <dbReference type="ARBA" id="ARBA00007069"/>
    </source>
</evidence>
<dbReference type="GO" id="GO:0005886">
    <property type="term" value="C:plasma membrane"/>
    <property type="evidence" value="ECO:0007669"/>
    <property type="project" value="UniProtKB-SubCell"/>
</dbReference>
<keyword evidence="3 8" id="KW-0813">Transport</keyword>
<evidence type="ECO:0000256" key="8">
    <source>
        <dbReference type="RuleBase" id="RU363032"/>
    </source>
</evidence>
<evidence type="ECO:0000313" key="11">
    <source>
        <dbReference type="Proteomes" id="UP000321157"/>
    </source>
</evidence>
<comment type="similarity">
    <text evidence="2">Belongs to the binding-protein-dependent transport system permease family. CysTW subfamily.</text>
</comment>
<dbReference type="PANTHER" id="PTHR42929:SF5">
    <property type="entry name" value="ABC TRANSPORTER PERMEASE PROTEIN"/>
    <property type="match status" value="1"/>
</dbReference>
<dbReference type="InterPro" id="IPR035906">
    <property type="entry name" value="MetI-like_sf"/>
</dbReference>
<feature type="transmembrane region" description="Helical" evidence="8">
    <location>
        <begin position="116"/>
        <end position="138"/>
    </location>
</feature>
<dbReference type="GO" id="GO:0055085">
    <property type="term" value="P:transmembrane transport"/>
    <property type="evidence" value="ECO:0007669"/>
    <property type="project" value="InterPro"/>
</dbReference>
<feature type="transmembrane region" description="Helical" evidence="8">
    <location>
        <begin position="29"/>
        <end position="48"/>
    </location>
</feature>
<dbReference type="PANTHER" id="PTHR42929">
    <property type="entry name" value="INNER MEMBRANE ABC TRANSPORTER PERMEASE PROTEIN YDCU-RELATED-RELATED"/>
    <property type="match status" value="1"/>
</dbReference>
<feature type="transmembrane region" description="Helical" evidence="8">
    <location>
        <begin position="161"/>
        <end position="188"/>
    </location>
</feature>
<feature type="transmembrane region" description="Helical" evidence="8">
    <location>
        <begin position="270"/>
        <end position="290"/>
    </location>
</feature>
<dbReference type="RefSeq" id="WP_146808797.1">
    <property type="nucleotide sequence ID" value="NZ_BJXX01000046.1"/>
</dbReference>
<evidence type="ECO:0000259" key="9">
    <source>
        <dbReference type="PROSITE" id="PS50928"/>
    </source>
</evidence>
<accession>A0A511V3K5</accession>
<protein>
    <recommendedName>
        <fullName evidence="9">ABC transmembrane type-1 domain-containing protein</fullName>
    </recommendedName>
</protein>
<comment type="caution">
    <text evidence="10">The sequence shown here is derived from an EMBL/GenBank/DDBJ whole genome shotgun (WGS) entry which is preliminary data.</text>
</comment>
<evidence type="ECO:0000256" key="5">
    <source>
        <dbReference type="ARBA" id="ARBA00022692"/>
    </source>
</evidence>